<reference evidence="1 2" key="1">
    <citation type="submission" date="2022-06" db="EMBL/GenBank/DDBJ databases">
        <title>Haloarcula sp. a new haloarchaeum isolate from saline soil.</title>
        <authorList>
            <person name="Strakova D."/>
            <person name="Galisteo C."/>
            <person name="Sanchez-Porro C."/>
            <person name="Ventosa A."/>
        </authorList>
    </citation>
    <scope>NUCLEOTIDE SEQUENCE [LARGE SCALE GENOMIC DNA]</scope>
    <source>
        <strain evidence="1 2">JCM 15760</strain>
    </source>
</reference>
<dbReference type="RefSeq" id="WP_160163344.1">
    <property type="nucleotide sequence ID" value="NZ_BAABDY010000003.1"/>
</dbReference>
<sequence>MNGWECLECDAQSRSDQEDVEDLVDRAREVHEQTTGHRTVSLGQEVLQ</sequence>
<protein>
    <submittedName>
        <fullName evidence="1">Uncharacterized protein</fullName>
    </submittedName>
</protein>
<name>A0ABU2EY97_HALAR</name>
<comment type="caution">
    <text evidence="1">The sequence shown here is derived from an EMBL/GenBank/DDBJ whole genome shotgun (WGS) entry which is preliminary data.</text>
</comment>
<keyword evidence="2" id="KW-1185">Reference proteome</keyword>
<dbReference type="EMBL" id="JAMQCP010000001">
    <property type="protein sequence ID" value="MDS0253254.1"/>
    <property type="molecule type" value="Genomic_DNA"/>
</dbReference>
<evidence type="ECO:0000313" key="2">
    <source>
        <dbReference type="Proteomes" id="UP001248536"/>
    </source>
</evidence>
<proteinExistence type="predicted"/>
<accession>A0ABU2EY97</accession>
<dbReference type="Proteomes" id="UP001248536">
    <property type="component" value="Unassembled WGS sequence"/>
</dbReference>
<gene>
    <name evidence="1" type="ORF">NC662_05905</name>
</gene>
<organism evidence="1 2">
    <name type="scientific">Haloarcula argentinensis</name>
    <dbReference type="NCBI Taxonomy" id="43776"/>
    <lineage>
        <taxon>Archaea</taxon>
        <taxon>Methanobacteriati</taxon>
        <taxon>Methanobacteriota</taxon>
        <taxon>Stenosarchaea group</taxon>
        <taxon>Halobacteria</taxon>
        <taxon>Halobacteriales</taxon>
        <taxon>Haloarculaceae</taxon>
        <taxon>Haloarcula</taxon>
    </lineage>
</organism>
<evidence type="ECO:0000313" key="1">
    <source>
        <dbReference type="EMBL" id="MDS0253254.1"/>
    </source>
</evidence>